<dbReference type="Proteomes" id="UP000631521">
    <property type="component" value="Chromosome"/>
</dbReference>
<protein>
    <submittedName>
        <fullName evidence="1">Uncharacterized protein</fullName>
    </submittedName>
</protein>
<sequence length="1534" mass="170689">MSEMPTPSAVDVVTQLVTGPSLREVASKTLRPALETLYPQLDLDPQLTLVVTPAWVVVGERVIPGDNQIESLTGVLVRLALSGSSVTYIDGEHFLAREAELLSPIHLPVKIAAIGCLLNELAPLLFIAYQEQQVDYWDDFTYPGQPRWQQMSDALRNVWNVDASLGWDAGQRAMAQAVFNHPDKLQRVADRYQTRACLIDIDQDEGTDRRHRMMLDTAVLIGTVEKRTLIVTHSVVNGFQRFDSVEDIAKALPRRFRQGTPGASFKWRLVEPQGHFFDHQACTLIALEADALGAINFFEGSTLSNLFPHSGATGNPDRPTPRLEPHIERLRPLLPDWLSNAPAADQTRYSRHLLDLTTVQHEHNGKTFQSELASLQTFTRDALTQQIRKDHPTASEVNLDDIEISITSLQVWGTFVWPGNTQTQTLSLMDLALQNLAGQPLGNKTVRYKDASAVPDWMTVAYVESLVNTVNIGETYPAYLKKRLVDDSRQATSLQALYTSQLAIELPLLALQHKIRARAGIDELGYRYVVAALANTHGARHVDGHEIVIRELAFVAHRSTSRADKVANMYVIGPRETDKGPCVLYQPLFEQTLLQYPSHANLLYAIEHSRQLRESVLAWLPDDVRFNYSQFVFTASLPSVWTIPQLLVNPSTALDMSGPVALGTPAIESDVLTTLHKANVQAIIAQADRQSVSNAEARWASLKRGGWAMFNAALPFLGRSVGTAAWIWQILDDLQEVSDEANQQPGKVAWSAIADILLALGMALAHRAAVGNRPLPESKPATITEEMTPLPTAPLKLIEPLRLPDITGTELSANHEASLNGVAALKRSPVALNELLDRFKIDKPKALGTAASTGAHRFLHAHQERWYAPVGERWFEVMLNEHGDVQIIDSRQPPPRVGPLLSRAGGAQWVIDLRLRLRGGGLSARRRKAREKRSTHIEALKTDITAFDQTMQTKETRLQEDRQALQTALPATRAQARERYLATLVSQSQAYEAIIEKIKALQLEESIPNYRTVMIERLEMQLFLGQEWLSQNIPEYQQQLQSVMAMMASGTSADDQAYIQAQEVTTDQTQKIIEKIEFAQTRFEELERLGKEAVEVRLTYSEALPGYELHDLKLLQISLAENICLKTGTTAAHADARKVLAELIEDAALNIQSSLSLIEDESLSDLRERIDALSNVCEQFSAVDQRFADFAEEYPEQINTERLAHVRKRVVEFKARSDVRLADLLRNKHVLEPLPGPSRPAPAAGNRKIIKTRFKGTLVGERKKSLNGEDTDLVEVRTQLTGVIATFHEKSPGEWVEHVTSTPTPAKTVPSVEESVASATALVDGLAQFYRQNEAHIKRGARIPVEIEEIYHQHAARLRRAGDAIDAALTAANQSADSTGSAERLGHSLSEAATALYEKGTAARIQLIKQQPPTAARVQWLKSRNDVRIAKTVTRRRLKGSRRDYMDEYEVRDKDGGVLWYAHFHYANADDAVSAFTAGHMKTAAQRRLGRAFCQQGKSNEELIEIYRSKIDSTLAQALFFSPATPGASAPVQR</sequence>
<dbReference type="EMBL" id="CP077091">
    <property type="protein sequence ID" value="QXI15823.1"/>
    <property type="molecule type" value="Genomic_DNA"/>
</dbReference>
<dbReference type="KEGG" id="phv:HU739_018105"/>
<gene>
    <name evidence="1" type="ORF">HU739_018105</name>
</gene>
<evidence type="ECO:0000313" key="2">
    <source>
        <dbReference type="Proteomes" id="UP000631521"/>
    </source>
</evidence>
<name>A0A9E6NXR0_9PSED</name>
<proteinExistence type="predicted"/>
<organism evidence="1 2">
    <name type="scientific">Pseudomonas hamedanensis</name>
    <dbReference type="NCBI Taxonomy" id="2745504"/>
    <lineage>
        <taxon>Bacteria</taxon>
        <taxon>Pseudomonadati</taxon>
        <taxon>Pseudomonadota</taxon>
        <taxon>Gammaproteobacteria</taxon>
        <taxon>Pseudomonadales</taxon>
        <taxon>Pseudomonadaceae</taxon>
        <taxon>Pseudomonas</taxon>
    </lineage>
</organism>
<accession>A0A9E6NXR0</accession>
<evidence type="ECO:0000313" key="1">
    <source>
        <dbReference type="EMBL" id="QXI15823.1"/>
    </source>
</evidence>
<reference evidence="1 2" key="1">
    <citation type="journal article" date="2020" name="Microorganisms">
        <title>Reliable Identification of Environmental Pseudomonas Isolates Using the rpoD Gene.</title>
        <authorList>
            <consortium name="The Broad Institute Genome Sequencing Platform"/>
            <person name="Girard L."/>
            <person name="Lood C."/>
            <person name="Rokni-Zadeh H."/>
            <person name="van Noort V."/>
            <person name="Lavigne R."/>
            <person name="De Mot R."/>
        </authorList>
    </citation>
    <scope>NUCLEOTIDE SEQUENCE [LARGE SCALE GENOMIC DNA]</scope>
    <source>
        <strain evidence="1 2">SWRI65</strain>
    </source>
</reference>
<reference evidence="1 2" key="2">
    <citation type="journal article" date="2021" name="Microorganisms">
        <title>The Ever-Expanding Pseudomonas Genus: Description of 43 New Species and Partition of the Pseudomonas putida Group.</title>
        <authorList>
            <person name="Girard L."/>
            <person name="Lood C."/>
            <person name="Hofte M."/>
            <person name="Vandamme P."/>
            <person name="Rokni-Zadeh H."/>
            <person name="van Noort V."/>
            <person name="Lavigne R."/>
            <person name="De Mot R."/>
        </authorList>
    </citation>
    <scope>NUCLEOTIDE SEQUENCE [LARGE SCALE GENOMIC DNA]</scope>
    <source>
        <strain evidence="1 2">SWRI65</strain>
    </source>
</reference>
<dbReference type="RefSeq" id="WP_186546144.1">
    <property type="nucleotide sequence ID" value="NZ_CP077091.1"/>
</dbReference>
<keyword evidence="2" id="KW-1185">Reference proteome</keyword>